<dbReference type="SUPFAM" id="SSF56112">
    <property type="entry name" value="Protein kinase-like (PK-like)"/>
    <property type="match status" value="1"/>
</dbReference>
<protein>
    <recommendedName>
        <fullName evidence="7">Protein kinase domain-containing protein</fullName>
    </recommendedName>
</protein>
<dbReference type="Gene3D" id="3.30.200.20">
    <property type="entry name" value="Phosphorylase Kinase, domain 1"/>
    <property type="match status" value="1"/>
</dbReference>
<evidence type="ECO:0000313" key="9">
    <source>
        <dbReference type="Proteomes" id="UP001527925"/>
    </source>
</evidence>
<dbReference type="Pfam" id="PF23598">
    <property type="entry name" value="LRR_14"/>
    <property type="match status" value="2"/>
</dbReference>
<dbReference type="EMBL" id="JADGIZ020000001">
    <property type="protein sequence ID" value="KAL2920383.1"/>
    <property type="molecule type" value="Genomic_DNA"/>
</dbReference>
<dbReference type="InterPro" id="IPR003591">
    <property type="entry name" value="Leu-rich_rpt_typical-subtyp"/>
</dbReference>
<comment type="subcellular location">
    <subcellularLocation>
        <location evidence="1">Membrane</location>
        <topology evidence="1">Single-pass membrane protein</topology>
    </subcellularLocation>
</comment>
<evidence type="ECO:0000256" key="6">
    <source>
        <dbReference type="SAM" id="MobiDB-lite"/>
    </source>
</evidence>
<dbReference type="Gene3D" id="1.10.510.10">
    <property type="entry name" value="Transferase(Phosphotransferase) domain 1"/>
    <property type="match status" value="1"/>
</dbReference>
<dbReference type="InterPro" id="IPR055414">
    <property type="entry name" value="LRR_R13L4/SHOC2-like"/>
</dbReference>
<feature type="region of interest" description="Disordered" evidence="6">
    <location>
        <begin position="781"/>
        <end position="810"/>
    </location>
</feature>
<feature type="region of interest" description="Disordered" evidence="6">
    <location>
        <begin position="724"/>
        <end position="766"/>
    </location>
</feature>
<evidence type="ECO:0000256" key="4">
    <source>
        <dbReference type="ARBA" id="ARBA00022741"/>
    </source>
</evidence>
<dbReference type="InterPro" id="IPR001611">
    <property type="entry name" value="Leu-rich_rpt"/>
</dbReference>
<feature type="compositionally biased region" description="Low complexity" evidence="6">
    <location>
        <begin position="724"/>
        <end position="751"/>
    </location>
</feature>
<keyword evidence="2" id="KW-0433">Leucine-rich repeat</keyword>
<evidence type="ECO:0000256" key="3">
    <source>
        <dbReference type="ARBA" id="ARBA00022737"/>
    </source>
</evidence>
<name>A0ABR4NLH4_9FUNG</name>
<dbReference type="PANTHER" id="PTHR48056:SF81">
    <property type="entry name" value="RECEPTOR PROTEIN-TYROSINE KINASE CEPR1"/>
    <property type="match status" value="1"/>
</dbReference>
<organism evidence="8 9">
    <name type="scientific">Polyrhizophydium stewartii</name>
    <dbReference type="NCBI Taxonomy" id="2732419"/>
    <lineage>
        <taxon>Eukaryota</taxon>
        <taxon>Fungi</taxon>
        <taxon>Fungi incertae sedis</taxon>
        <taxon>Chytridiomycota</taxon>
        <taxon>Chytridiomycota incertae sedis</taxon>
        <taxon>Chytridiomycetes</taxon>
        <taxon>Rhizophydiales</taxon>
        <taxon>Rhizophydiales incertae sedis</taxon>
        <taxon>Polyrhizophydium</taxon>
    </lineage>
</organism>
<evidence type="ECO:0000259" key="7">
    <source>
        <dbReference type="PROSITE" id="PS50011"/>
    </source>
</evidence>
<keyword evidence="9" id="KW-1185">Reference proteome</keyword>
<dbReference type="Pfam" id="PF07714">
    <property type="entry name" value="PK_Tyr_Ser-Thr"/>
    <property type="match status" value="1"/>
</dbReference>
<keyword evidence="5" id="KW-0067">ATP-binding</keyword>
<evidence type="ECO:0000313" key="8">
    <source>
        <dbReference type="EMBL" id="KAL2920383.1"/>
    </source>
</evidence>
<dbReference type="SMART" id="SM00369">
    <property type="entry name" value="LRR_TYP"/>
    <property type="match status" value="9"/>
</dbReference>
<feature type="domain" description="Protein kinase" evidence="7">
    <location>
        <begin position="221"/>
        <end position="483"/>
    </location>
</feature>
<feature type="region of interest" description="Disordered" evidence="6">
    <location>
        <begin position="604"/>
        <end position="704"/>
    </location>
</feature>
<accession>A0ABR4NLH4</accession>
<evidence type="ECO:0000256" key="2">
    <source>
        <dbReference type="ARBA" id="ARBA00022614"/>
    </source>
</evidence>
<keyword evidence="3" id="KW-0677">Repeat</keyword>
<keyword evidence="4" id="KW-0547">Nucleotide-binding</keyword>
<proteinExistence type="predicted"/>
<dbReference type="Gene3D" id="3.80.10.10">
    <property type="entry name" value="Ribonuclease Inhibitor"/>
    <property type="match status" value="3"/>
</dbReference>
<evidence type="ECO:0000256" key="5">
    <source>
        <dbReference type="ARBA" id="ARBA00022840"/>
    </source>
</evidence>
<dbReference type="InterPro" id="IPR011009">
    <property type="entry name" value="Kinase-like_dom_sf"/>
</dbReference>
<evidence type="ECO:0000256" key="1">
    <source>
        <dbReference type="ARBA" id="ARBA00004167"/>
    </source>
</evidence>
<sequence>MLAAAAADDAGPARAAHPALGAARLAHDIASVASSVQANRVAAEALARRAEAVAAAAQTQLSVPLAAAALADLAKLEGTFKRLKHVLVRAAGKSRLQQTLLAGTTAVHIRGLDIRVAQLQKWLGLAVQLPADVVAKAIEHDMANLPALVKQLGPVKMDEQQLQAKLAAELEQGQPLLDLPESLHPWAESLIGNVKQLCVACLAATPKEQPKEQAMTVDVDIFWDRLIGESGHAQIYRGEWGGRAVAVRVISKPLGRAEVEDIEKQAALWLTLRHPNLHQLWRICANVDKPLVITPLMRCNAAEFLHKAPQTPVEVRTHILLCAARGLQYLHEQQPLIVHGDFKASSVLISNDGDVCVSDFVPILAQTSPSSSGRQSGGAGVARWIAPERYKRGYKLAPPSDMFLFGMAAFNITSGSVPFADEPHDGIVAGWIKDGERPDRPKRVPDALWRIIERCWQADPAGRLSVGEVVATLKALPHTKPSFGSAKSDVVTCPSVKKANASCMTDKAPTPSRSNAATSCSVNLRHFGTMTDRPHAPPSANVSTSCFVTNRTLGTMTDQLNAPRRVDAAMSCAVRMCDAGTMTVKMVGPKARPTPQLKVHINSQPVGASAHSIGAAPASNMQPSAGQPEPGASQPAAVEQSVAADPDACALGQPAARPRLALPPKPAMSKRKSAAQPVTEARQMPTRRLQQPVSGKPKSAVEPRVAVAPQKVVQPQELVVKSQEQVVEQQPEIQQPETAQPEPAAQPPQAETHPKAGAPPPIPATSQFSFELKLPEQTKPLAQNQNQQKPSAPPQSSNGATPPPPPASDADRLVMTFTAWCRLNWITPKNARTFAGTVQLSGMNWKVLEWSGEHLHTLLMHTQGIEGPLSKYIAGFSHLKYLRLTNNSITELPEEFGELSELVELDVTYNQLEAIPESIGNLTKLQYFWINNNKVKQLPDSICRLTKLEWLWLDSNQIPKLPDAIGSLVELKKLNCVTLVPRSLGDLANLQYLGLQSNHLASFPECIYSLKGLIGLSLDGNQIKTVPPAISSLTQLRRLELDNNLLSSLPASIGNMKELTKMWVTYRASFNAGFSALLTHGLSRSLESNQLETLPESIGGLAKLEELRLSNNKLAALPASVGRLKKLTQLNLANNQLKALPITLSEIPCLTQL</sequence>
<dbReference type="PROSITE" id="PS51450">
    <property type="entry name" value="LRR"/>
    <property type="match status" value="2"/>
</dbReference>
<dbReference type="SMART" id="SM00364">
    <property type="entry name" value="LRR_BAC"/>
    <property type="match status" value="7"/>
</dbReference>
<dbReference type="SUPFAM" id="SSF52058">
    <property type="entry name" value="L domain-like"/>
    <property type="match status" value="1"/>
</dbReference>
<gene>
    <name evidence="8" type="ORF">HK105_200456</name>
</gene>
<dbReference type="PANTHER" id="PTHR48056">
    <property type="entry name" value="LRR RECEPTOR-LIKE SERINE/THREONINE-PROTEIN KINASE-RELATED"/>
    <property type="match status" value="1"/>
</dbReference>
<dbReference type="InterPro" id="IPR000719">
    <property type="entry name" value="Prot_kinase_dom"/>
</dbReference>
<dbReference type="Proteomes" id="UP001527925">
    <property type="component" value="Unassembled WGS sequence"/>
</dbReference>
<dbReference type="PROSITE" id="PS50011">
    <property type="entry name" value="PROTEIN_KINASE_DOM"/>
    <property type="match status" value="1"/>
</dbReference>
<dbReference type="InterPro" id="IPR032675">
    <property type="entry name" value="LRR_dom_sf"/>
</dbReference>
<dbReference type="InterPro" id="IPR050647">
    <property type="entry name" value="Plant_LRR-RLKs"/>
</dbReference>
<dbReference type="InterPro" id="IPR001245">
    <property type="entry name" value="Ser-Thr/Tyr_kinase_cat_dom"/>
</dbReference>
<comment type="caution">
    <text evidence="8">The sequence shown here is derived from an EMBL/GenBank/DDBJ whole genome shotgun (WGS) entry which is preliminary data.</text>
</comment>
<reference evidence="8 9" key="1">
    <citation type="submission" date="2023-09" db="EMBL/GenBank/DDBJ databases">
        <title>Pangenome analysis of Batrachochytrium dendrobatidis and related Chytrids.</title>
        <authorList>
            <person name="Yacoub M.N."/>
            <person name="Stajich J.E."/>
            <person name="James T.Y."/>
        </authorList>
    </citation>
    <scope>NUCLEOTIDE SEQUENCE [LARGE SCALE GENOMIC DNA]</scope>
    <source>
        <strain evidence="8 9">JEL0888</strain>
    </source>
</reference>
<feature type="compositionally biased region" description="Polar residues" evidence="6">
    <location>
        <begin position="781"/>
        <end position="790"/>
    </location>
</feature>